<sequence length="256" mass="27956">MSVFSNFKCTMMLSLQTRSPSFSLIFSPFKHYSPLFKSKPRFSTIRMSSSQSVVEHVVLVKVKDGTEPSKVSAMVNAMNSLASIDGVLQLTAGPLLRNGPTTAFTHMLHSRYHSKDHLQAYNVHPSHLAAVTGFLFPVCEDIMVVDWVGAKTTLNPSATGSGLRVRFLKLKGGGGDDHDEIKVKDEVLSVVRGMKEGVGELSYGENFSPERAKGFSIASLSIFPGRKELESVNLEEGLVKVGEHVEDAIVVDYVVP</sequence>
<name>A0A0S3RHD6_PHAAN</name>
<protein>
    <recommendedName>
        <fullName evidence="2">Stress-response A/B barrel domain-containing protein</fullName>
    </recommendedName>
</protein>
<dbReference type="InterPro" id="IPR044662">
    <property type="entry name" value="HS1/DABB1-like"/>
</dbReference>
<comment type="subunit">
    <text evidence="1">Homodimer.</text>
</comment>
<dbReference type="PANTHER" id="PTHR33178:SF3">
    <property type="entry name" value="STRESS-RESPONSE A_B BARREL DOMAIN-CONTAINING PROTEIN UP3"/>
    <property type="match status" value="1"/>
</dbReference>
<dbReference type="PANTHER" id="PTHR33178">
    <property type="match status" value="1"/>
</dbReference>
<dbReference type="InterPro" id="IPR013097">
    <property type="entry name" value="Dabb"/>
</dbReference>
<evidence type="ECO:0000313" key="4">
    <source>
        <dbReference type="Proteomes" id="UP000291084"/>
    </source>
</evidence>
<keyword evidence="4" id="KW-1185">Reference proteome</keyword>
<dbReference type="Pfam" id="PF07876">
    <property type="entry name" value="Dabb"/>
    <property type="match status" value="1"/>
</dbReference>
<dbReference type="Proteomes" id="UP000291084">
    <property type="component" value="Chromosome 2"/>
</dbReference>
<evidence type="ECO:0000259" key="2">
    <source>
        <dbReference type="PROSITE" id="PS51502"/>
    </source>
</evidence>
<accession>A0A0S3RHD6</accession>
<dbReference type="SMART" id="SM00886">
    <property type="entry name" value="Dabb"/>
    <property type="match status" value="2"/>
</dbReference>
<dbReference type="AlphaFoldDB" id="A0A0S3RHD6"/>
<dbReference type="EMBL" id="AP015035">
    <property type="protein sequence ID" value="BAT80053.1"/>
    <property type="molecule type" value="Genomic_DNA"/>
</dbReference>
<proteinExistence type="predicted"/>
<evidence type="ECO:0000256" key="1">
    <source>
        <dbReference type="ARBA" id="ARBA00011738"/>
    </source>
</evidence>
<dbReference type="InterPro" id="IPR011008">
    <property type="entry name" value="Dimeric_a/b-barrel"/>
</dbReference>
<evidence type="ECO:0000313" key="3">
    <source>
        <dbReference type="EMBL" id="BAT80053.1"/>
    </source>
</evidence>
<reference evidence="3 4" key="1">
    <citation type="journal article" date="2015" name="Sci. Rep.">
        <title>The power of single molecule real-time sequencing technology in the de novo assembly of a eukaryotic genome.</title>
        <authorList>
            <person name="Sakai H."/>
            <person name="Naito K."/>
            <person name="Ogiso-Tanaka E."/>
            <person name="Takahashi Y."/>
            <person name="Iseki K."/>
            <person name="Muto C."/>
            <person name="Satou K."/>
            <person name="Teruya K."/>
            <person name="Shiroma A."/>
            <person name="Shimoji M."/>
            <person name="Hirano T."/>
            <person name="Itoh T."/>
            <person name="Kaga A."/>
            <person name="Tomooka N."/>
        </authorList>
    </citation>
    <scope>NUCLEOTIDE SEQUENCE [LARGE SCALE GENOMIC DNA]</scope>
    <source>
        <strain evidence="4">cv. Shumari</strain>
    </source>
</reference>
<gene>
    <name evidence="3" type="primary">Vigan.02G301500</name>
    <name evidence="3" type="ORF">VIGAN_02301500</name>
</gene>
<dbReference type="SUPFAM" id="SSF54909">
    <property type="entry name" value="Dimeric alpha+beta barrel"/>
    <property type="match status" value="1"/>
</dbReference>
<feature type="domain" description="Stress-response A/B barrel" evidence="2">
    <location>
        <begin position="162"/>
        <end position="256"/>
    </location>
</feature>
<dbReference type="Gene3D" id="3.30.70.100">
    <property type="match status" value="1"/>
</dbReference>
<dbReference type="PROSITE" id="PS51502">
    <property type="entry name" value="S_R_A_B_BARREL"/>
    <property type="match status" value="2"/>
</dbReference>
<feature type="domain" description="Stress-response A/B barrel" evidence="2">
    <location>
        <begin position="54"/>
        <end position="147"/>
    </location>
</feature>
<organism evidence="3 4">
    <name type="scientific">Vigna angularis var. angularis</name>
    <dbReference type="NCBI Taxonomy" id="157739"/>
    <lineage>
        <taxon>Eukaryota</taxon>
        <taxon>Viridiplantae</taxon>
        <taxon>Streptophyta</taxon>
        <taxon>Embryophyta</taxon>
        <taxon>Tracheophyta</taxon>
        <taxon>Spermatophyta</taxon>
        <taxon>Magnoliopsida</taxon>
        <taxon>eudicotyledons</taxon>
        <taxon>Gunneridae</taxon>
        <taxon>Pentapetalae</taxon>
        <taxon>rosids</taxon>
        <taxon>fabids</taxon>
        <taxon>Fabales</taxon>
        <taxon>Fabaceae</taxon>
        <taxon>Papilionoideae</taxon>
        <taxon>50 kb inversion clade</taxon>
        <taxon>NPAAA clade</taxon>
        <taxon>indigoferoid/millettioid clade</taxon>
        <taxon>Phaseoleae</taxon>
        <taxon>Vigna</taxon>
    </lineage>
</organism>
<dbReference type="OrthoDB" id="42919at2759"/>